<feature type="transmembrane region" description="Helical" evidence="2">
    <location>
        <begin position="135"/>
        <end position="157"/>
    </location>
</feature>
<keyword evidence="2" id="KW-0472">Membrane</keyword>
<keyword evidence="4" id="KW-1185">Reference proteome</keyword>
<evidence type="ECO:0000256" key="1">
    <source>
        <dbReference type="SAM" id="MobiDB-lite"/>
    </source>
</evidence>
<feature type="region of interest" description="Disordered" evidence="1">
    <location>
        <begin position="1"/>
        <end position="80"/>
    </location>
</feature>
<keyword evidence="2" id="KW-0812">Transmembrane</keyword>
<gene>
    <name evidence="3" type="ORF">ACFYWW_07100</name>
</gene>
<evidence type="ECO:0000313" key="3">
    <source>
        <dbReference type="EMBL" id="MFF3338490.1"/>
    </source>
</evidence>
<reference evidence="3 4" key="1">
    <citation type="submission" date="2024-10" db="EMBL/GenBank/DDBJ databases">
        <title>The Natural Products Discovery Center: Release of the First 8490 Sequenced Strains for Exploring Actinobacteria Biosynthetic Diversity.</title>
        <authorList>
            <person name="Kalkreuter E."/>
            <person name="Kautsar S.A."/>
            <person name="Yang D."/>
            <person name="Bader C.D."/>
            <person name="Teijaro C.N."/>
            <person name="Fluegel L."/>
            <person name="Davis C.M."/>
            <person name="Simpson J.R."/>
            <person name="Lauterbach L."/>
            <person name="Steele A.D."/>
            <person name="Gui C."/>
            <person name="Meng S."/>
            <person name="Li G."/>
            <person name="Viehrig K."/>
            <person name="Ye F."/>
            <person name="Su P."/>
            <person name="Kiefer A.F."/>
            <person name="Nichols A."/>
            <person name="Cepeda A.J."/>
            <person name="Yan W."/>
            <person name="Fan B."/>
            <person name="Jiang Y."/>
            <person name="Adhikari A."/>
            <person name="Zheng C.-J."/>
            <person name="Schuster L."/>
            <person name="Cowan T.M."/>
            <person name="Smanski M.J."/>
            <person name="Chevrette M.G."/>
            <person name="De Carvalho L.P.S."/>
            <person name="Shen B."/>
        </authorList>
    </citation>
    <scope>NUCLEOTIDE SEQUENCE [LARGE SCALE GENOMIC DNA]</scope>
    <source>
        <strain evidence="3 4">NPDC003029</strain>
    </source>
</reference>
<proteinExistence type="predicted"/>
<organism evidence="3 4">
    <name type="scientific">Streptomyces flavidovirens</name>
    <dbReference type="NCBI Taxonomy" id="67298"/>
    <lineage>
        <taxon>Bacteria</taxon>
        <taxon>Bacillati</taxon>
        <taxon>Actinomycetota</taxon>
        <taxon>Actinomycetes</taxon>
        <taxon>Kitasatosporales</taxon>
        <taxon>Streptomycetaceae</taxon>
        <taxon>Streptomyces</taxon>
    </lineage>
</organism>
<dbReference type="Proteomes" id="UP001601976">
    <property type="component" value="Unassembled WGS sequence"/>
</dbReference>
<evidence type="ECO:0000313" key="4">
    <source>
        <dbReference type="Proteomes" id="UP001601976"/>
    </source>
</evidence>
<feature type="compositionally biased region" description="Acidic residues" evidence="1">
    <location>
        <begin position="50"/>
        <end position="66"/>
    </location>
</feature>
<evidence type="ECO:0008006" key="5">
    <source>
        <dbReference type="Google" id="ProtNLM"/>
    </source>
</evidence>
<comment type="caution">
    <text evidence="3">The sequence shown here is derived from an EMBL/GenBank/DDBJ whole genome shotgun (WGS) entry which is preliminary data.</text>
</comment>
<feature type="transmembrane region" description="Helical" evidence="2">
    <location>
        <begin position="79"/>
        <end position="101"/>
    </location>
</feature>
<evidence type="ECO:0000256" key="2">
    <source>
        <dbReference type="SAM" id="Phobius"/>
    </source>
</evidence>
<feature type="transmembrane region" description="Helical" evidence="2">
    <location>
        <begin position="177"/>
        <end position="197"/>
    </location>
</feature>
<sequence>MTATARTQSDKAAGTSADEIAAGETEETKKAEAADQDVTVDGSEAADGAVEADDTDEDTDEDDDADVLGQAPRASSPGVGAGAAAVVSTVLGLAALTGTWVSDVVAERQRIVGQLGMEQTAGPAEQISTMYGDPWHLTALVNGGFALLALVVAAVVLARPAFAAHGAGHQSGWVRSFAWAGIALGALGLLVSAGMYFDLFASMPTPPTAGTGAGAGQ</sequence>
<accession>A0ABW6RAE5</accession>
<name>A0ABW6RAE5_9ACTN</name>
<protein>
    <recommendedName>
        <fullName evidence="5">Integral membrane protein</fullName>
    </recommendedName>
</protein>
<keyword evidence="2" id="KW-1133">Transmembrane helix</keyword>
<dbReference type="RefSeq" id="WP_387894477.1">
    <property type="nucleotide sequence ID" value="NZ_JBIAPK010000002.1"/>
</dbReference>
<dbReference type="EMBL" id="JBIAPK010000002">
    <property type="protein sequence ID" value="MFF3338490.1"/>
    <property type="molecule type" value="Genomic_DNA"/>
</dbReference>